<reference evidence="2" key="1">
    <citation type="journal article" date="2014" name="Front. Microbiol.">
        <title>High frequency of phylogenetically diverse reductive dehalogenase-homologous genes in deep subseafloor sedimentary metagenomes.</title>
        <authorList>
            <person name="Kawai M."/>
            <person name="Futagami T."/>
            <person name="Toyoda A."/>
            <person name="Takaki Y."/>
            <person name="Nishi S."/>
            <person name="Hori S."/>
            <person name="Arai W."/>
            <person name="Tsubouchi T."/>
            <person name="Morono Y."/>
            <person name="Uchiyama I."/>
            <person name="Ito T."/>
            <person name="Fujiyama A."/>
            <person name="Inagaki F."/>
            <person name="Takami H."/>
        </authorList>
    </citation>
    <scope>NUCLEOTIDE SEQUENCE</scope>
    <source>
        <strain evidence="2">Expedition CK06-06</strain>
    </source>
</reference>
<protein>
    <recommendedName>
        <fullName evidence="3">Nudix hydrolase domain-containing protein</fullName>
    </recommendedName>
</protein>
<organism evidence="2">
    <name type="scientific">marine sediment metagenome</name>
    <dbReference type="NCBI Taxonomy" id="412755"/>
    <lineage>
        <taxon>unclassified sequences</taxon>
        <taxon>metagenomes</taxon>
        <taxon>ecological metagenomes</taxon>
    </lineage>
</organism>
<dbReference type="AlphaFoldDB" id="X0Y004"/>
<dbReference type="InterPro" id="IPR015797">
    <property type="entry name" value="NUDIX_hydrolase-like_dom_sf"/>
</dbReference>
<name>X0Y004_9ZZZZ</name>
<evidence type="ECO:0000313" key="2">
    <source>
        <dbReference type="EMBL" id="GAG30291.1"/>
    </source>
</evidence>
<sequence length="157" mass="17426">MSAAKAPLPVTVELSAVIVTLESDARQARPMVLAPRPPGRAGGRDLPTAAFDPDRQRTLHQTLADWVEERTGLTLDYIEQLYTFGDPRRSAARDSAEPHMVSIGYLALTRPEAAQATDDWIPWAHWFPWEDRREGPPAILTDVILPRLSEWTTASGS</sequence>
<gene>
    <name evidence="2" type="ORF">S01H1_70033</name>
</gene>
<dbReference type="EMBL" id="BARS01046534">
    <property type="protein sequence ID" value="GAG30291.1"/>
    <property type="molecule type" value="Genomic_DNA"/>
</dbReference>
<comment type="caution">
    <text evidence="2">The sequence shown here is derived from an EMBL/GenBank/DDBJ whole genome shotgun (WGS) entry which is preliminary data.</text>
</comment>
<proteinExistence type="predicted"/>
<feature type="non-terminal residue" evidence="2">
    <location>
        <position position="157"/>
    </location>
</feature>
<evidence type="ECO:0000256" key="1">
    <source>
        <dbReference type="SAM" id="MobiDB-lite"/>
    </source>
</evidence>
<dbReference type="Gene3D" id="3.90.79.10">
    <property type="entry name" value="Nucleoside Triphosphate Pyrophosphohydrolase"/>
    <property type="match status" value="1"/>
</dbReference>
<dbReference type="SUPFAM" id="SSF55811">
    <property type="entry name" value="Nudix"/>
    <property type="match status" value="1"/>
</dbReference>
<feature type="region of interest" description="Disordered" evidence="1">
    <location>
        <begin position="32"/>
        <end position="51"/>
    </location>
</feature>
<evidence type="ECO:0008006" key="3">
    <source>
        <dbReference type="Google" id="ProtNLM"/>
    </source>
</evidence>
<accession>X0Y004</accession>